<dbReference type="GO" id="GO:0005524">
    <property type="term" value="F:ATP binding"/>
    <property type="evidence" value="ECO:0007669"/>
    <property type="project" value="UniProtKB-UniRule"/>
</dbReference>
<dbReference type="AlphaFoldDB" id="A0A485KCL6"/>
<dbReference type="EMBL" id="VJMH01000712">
    <property type="protein sequence ID" value="KAF0714787.1"/>
    <property type="molecule type" value="Genomic_DNA"/>
</dbReference>
<keyword evidence="5" id="KW-0472">Membrane</keyword>
<proteinExistence type="predicted"/>
<dbReference type="PANTHER" id="PTHR24416">
    <property type="entry name" value="TYROSINE-PROTEIN KINASE RECEPTOR"/>
    <property type="match status" value="1"/>
</dbReference>
<evidence type="ECO:0000259" key="6">
    <source>
        <dbReference type="PROSITE" id="PS50011"/>
    </source>
</evidence>
<feature type="transmembrane region" description="Helical" evidence="5">
    <location>
        <begin position="604"/>
        <end position="623"/>
    </location>
</feature>
<dbReference type="SUPFAM" id="SSF56112">
    <property type="entry name" value="Protein kinase-like (PK-like)"/>
    <property type="match status" value="1"/>
</dbReference>
<dbReference type="Pfam" id="PF07714">
    <property type="entry name" value="PK_Tyr_Ser-Thr"/>
    <property type="match status" value="1"/>
</dbReference>
<comment type="subcellular location">
    <subcellularLocation>
        <location evidence="1">Membrane</location>
        <topology evidence="1">Single-pass membrane protein</topology>
    </subcellularLocation>
</comment>
<dbReference type="InterPro" id="IPR000719">
    <property type="entry name" value="Prot_kinase_dom"/>
</dbReference>
<dbReference type="InterPro" id="IPR020635">
    <property type="entry name" value="Tyr_kinase_cat_dom"/>
</dbReference>
<keyword evidence="5" id="KW-0812">Transmembrane</keyword>
<dbReference type="PROSITE" id="PS50011">
    <property type="entry name" value="PROTEIN_KINASE_DOM"/>
    <property type="match status" value="1"/>
</dbReference>
<feature type="domain" description="Protein kinase" evidence="6">
    <location>
        <begin position="660"/>
        <end position="915"/>
    </location>
</feature>
<dbReference type="OrthoDB" id="60655at2759"/>
<evidence type="ECO:0000313" key="8">
    <source>
        <dbReference type="EMBL" id="VFT80848.1"/>
    </source>
</evidence>
<dbReference type="Proteomes" id="UP000332933">
    <property type="component" value="Unassembled WGS sequence"/>
</dbReference>
<dbReference type="Gene3D" id="3.30.200.20">
    <property type="entry name" value="Phosphorylase Kinase, domain 1"/>
    <property type="match status" value="1"/>
</dbReference>
<dbReference type="SMART" id="SM00219">
    <property type="entry name" value="TyrKc"/>
    <property type="match status" value="1"/>
</dbReference>
<dbReference type="InterPro" id="IPR050122">
    <property type="entry name" value="RTK"/>
</dbReference>
<comment type="catalytic activity">
    <reaction evidence="2">
        <text>L-tyrosyl-[protein] + ATP = O-phospho-L-tyrosyl-[protein] + ADP + H(+)</text>
        <dbReference type="Rhea" id="RHEA:10596"/>
        <dbReference type="Rhea" id="RHEA-COMP:10136"/>
        <dbReference type="Rhea" id="RHEA-COMP:20101"/>
        <dbReference type="ChEBI" id="CHEBI:15378"/>
        <dbReference type="ChEBI" id="CHEBI:30616"/>
        <dbReference type="ChEBI" id="CHEBI:46858"/>
        <dbReference type="ChEBI" id="CHEBI:61978"/>
        <dbReference type="ChEBI" id="CHEBI:456216"/>
        <dbReference type="EC" id="2.7.10.1"/>
    </reaction>
</comment>
<evidence type="ECO:0000313" key="7">
    <source>
        <dbReference type="EMBL" id="KAF0714787.1"/>
    </source>
</evidence>
<dbReference type="PANTHER" id="PTHR24416:SF611">
    <property type="entry name" value="TYROSINE-PROTEIN KINASE TRANSMEMBRANE RECEPTOR ROR"/>
    <property type="match status" value="1"/>
</dbReference>
<sequence>MKKSVSTGSWRRPASSSSPPPLFRLTIFVVLSIFFVVLLALHLVGSCLMLLWALVLLTRSTLTSRNHLAPYFSSYRKSCVKLYQIDAYILRWYDPSIERDLTVPRDERDILPAWHSLLYFYVWRGCIGGIVALAPTLFWAISTYFFFHFFNFDEMAWRGDHSSDADLYFYQTRWFLVVNGAAYISFGVIVANELVPWHLRWSKYANANLFPVEINYNIGSYESVGLLPPPFSQAKTMSFDQTVDFQVGGSPTVASVLKLAYHNQLAKEQAKWTLALANQLLRVLSNSDADAAAILRWLDATLQPYHSTSVEWDSDDLRNQLRKRTWEIQRLLATSSSPPPPTTLHDDSGIGMVLGGGHTTHHVVDEYSQVGTTMSISTGGGIDHASLVIVREDVEVDDDGCVTDMTRCVQVTEVSQHEPDDEGGWGPSSPRSYDPLVTYSTLDDDDDDADDVTDARRAYGQLSPPTSPRHPRLASTNHAVFRSLQLVPESPRRDVDPVHFTAYAPAIVHQGAVFSFDLWAFLVSQRDEMHERAREVNPQSHQLTRERLLRVRRGALVHVQLHLPVGLALERDEPTKALEWDGDATNVRFRVRCARDAPVQQTTVHATIVVGASVMTLTAYLFVAAATSSSLLDDDLIQTPVRCELERLAHTFAEIPFDALELHEDVGHGQYGDAVRATYAGQEVVVKTLRPQAFGDSTDQIVQEFRHEAAVLNMFGHHPNIVPFVGASTDPSSTLALVTAYLPCGNLHDAAPSLSVAEKEVVLYDAAAGLLNVHEGGFVHRDVAARNVLVDGNARGKLCDFGLCRRVQAAYGGSHFERQGTFPLKYMAPESLQPPHAFSYKTDVYGFGVLLWETFGEEAPFAELPPLEAARLVLEGHRLAPTQAVPAKYRPLIEACFDVDPVERPTLVEIMHALGGQMNVV</sequence>
<feature type="transmembrane region" description="Helical" evidence="5">
    <location>
        <begin position="118"/>
        <end position="147"/>
    </location>
</feature>
<evidence type="ECO:0000256" key="5">
    <source>
        <dbReference type="SAM" id="Phobius"/>
    </source>
</evidence>
<keyword evidence="9" id="KW-1185">Reference proteome</keyword>
<evidence type="ECO:0000256" key="2">
    <source>
        <dbReference type="ARBA" id="ARBA00051243"/>
    </source>
</evidence>
<dbReference type="PROSITE" id="PS00109">
    <property type="entry name" value="PROTEIN_KINASE_TYR"/>
    <property type="match status" value="1"/>
</dbReference>
<dbReference type="GO" id="GO:0005886">
    <property type="term" value="C:plasma membrane"/>
    <property type="evidence" value="ECO:0007669"/>
    <property type="project" value="TreeGrafter"/>
</dbReference>
<dbReference type="GO" id="GO:0004714">
    <property type="term" value="F:transmembrane receptor protein tyrosine kinase activity"/>
    <property type="evidence" value="ECO:0007669"/>
    <property type="project" value="UniProtKB-EC"/>
</dbReference>
<dbReference type="InterPro" id="IPR011009">
    <property type="entry name" value="Kinase-like_dom_sf"/>
</dbReference>
<keyword evidence="5" id="KW-1133">Transmembrane helix</keyword>
<evidence type="ECO:0000313" key="9">
    <source>
        <dbReference type="Proteomes" id="UP000332933"/>
    </source>
</evidence>
<feature type="transmembrane region" description="Helical" evidence="5">
    <location>
        <begin position="174"/>
        <end position="195"/>
    </location>
</feature>
<feature type="binding site" evidence="3">
    <location>
        <position position="687"/>
    </location>
    <ligand>
        <name>ATP</name>
        <dbReference type="ChEBI" id="CHEBI:30616"/>
    </ligand>
</feature>
<name>A0A485KCL6_9STRA</name>
<evidence type="ECO:0000256" key="1">
    <source>
        <dbReference type="ARBA" id="ARBA00004167"/>
    </source>
</evidence>
<dbReference type="InterPro" id="IPR008266">
    <property type="entry name" value="Tyr_kinase_AS"/>
</dbReference>
<dbReference type="InterPro" id="IPR017441">
    <property type="entry name" value="Protein_kinase_ATP_BS"/>
</dbReference>
<dbReference type="Gene3D" id="1.10.510.10">
    <property type="entry name" value="Transferase(Phosphotransferase) domain 1"/>
    <property type="match status" value="1"/>
</dbReference>
<evidence type="ECO:0000256" key="3">
    <source>
        <dbReference type="PROSITE-ProRule" id="PRU10141"/>
    </source>
</evidence>
<feature type="compositionally biased region" description="Acidic residues" evidence="4">
    <location>
        <begin position="442"/>
        <end position="451"/>
    </location>
</feature>
<keyword evidence="3" id="KW-0547">Nucleotide-binding</keyword>
<dbReference type="GO" id="GO:0043235">
    <property type="term" value="C:receptor complex"/>
    <property type="evidence" value="ECO:0007669"/>
    <property type="project" value="TreeGrafter"/>
</dbReference>
<reference evidence="7" key="2">
    <citation type="submission" date="2019-06" db="EMBL/GenBank/DDBJ databases">
        <title>Genomics analysis of Aphanomyces spp. identifies a new class of oomycete effector associated with host adaptation.</title>
        <authorList>
            <person name="Gaulin E."/>
        </authorList>
    </citation>
    <scope>NUCLEOTIDE SEQUENCE</scope>
    <source>
        <strain evidence="7">CBS 578.67</strain>
    </source>
</reference>
<evidence type="ECO:0000256" key="4">
    <source>
        <dbReference type="SAM" id="MobiDB-lite"/>
    </source>
</evidence>
<dbReference type="PROSITE" id="PS00107">
    <property type="entry name" value="PROTEIN_KINASE_ATP"/>
    <property type="match status" value="1"/>
</dbReference>
<accession>A0A485KCL6</accession>
<reference evidence="8 9" key="1">
    <citation type="submission" date="2019-03" db="EMBL/GenBank/DDBJ databases">
        <authorList>
            <person name="Gaulin E."/>
            <person name="Dumas B."/>
        </authorList>
    </citation>
    <scope>NUCLEOTIDE SEQUENCE [LARGE SCALE GENOMIC DNA]</scope>
    <source>
        <strain evidence="8">CBS 568.67</strain>
    </source>
</reference>
<dbReference type="EMBL" id="CAADRA010000712">
    <property type="protein sequence ID" value="VFT80848.1"/>
    <property type="molecule type" value="Genomic_DNA"/>
</dbReference>
<protein>
    <submittedName>
        <fullName evidence="8">Aste57867_3693 protein</fullName>
    </submittedName>
</protein>
<feature type="region of interest" description="Disordered" evidence="4">
    <location>
        <begin position="412"/>
        <end position="451"/>
    </location>
</feature>
<dbReference type="InterPro" id="IPR001245">
    <property type="entry name" value="Ser-Thr/Tyr_kinase_cat_dom"/>
</dbReference>
<dbReference type="GO" id="GO:0007169">
    <property type="term" value="P:cell surface receptor protein tyrosine kinase signaling pathway"/>
    <property type="evidence" value="ECO:0007669"/>
    <property type="project" value="TreeGrafter"/>
</dbReference>
<gene>
    <name evidence="8" type="primary">Aste57867_3693</name>
    <name evidence="7" type="ORF">As57867_003682</name>
    <name evidence="8" type="ORF">ASTE57867_3693</name>
</gene>
<feature type="transmembrane region" description="Helical" evidence="5">
    <location>
        <begin position="25"/>
        <end position="57"/>
    </location>
</feature>
<keyword evidence="3" id="KW-0067">ATP-binding</keyword>
<organism evidence="8 9">
    <name type="scientific">Aphanomyces stellatus</name>
    <dbReference type="NCBI Taxonomy" id="120398"/>
    <lineage>
        <taxon>Eukaryota</taxon>
        <taxon>Sar</taxon>
        <taxon>Stramenopiles</taxon>
        <taxon>Oomycota</taxon>
        <taxon>Saprolegniomycetes</taxon>
        <taxon>Saprolegniales</taxon>
        <taxon>Verrucalvaceae</taxon>
        <taxon>Aphanomyces</taxon>
    </lineage>
</organism>